<evidence type="ECO:0000256" key="8">
    <source>
        <dbReference type="SAM" id="MobiDB-lite"/>
    </source>
</evidence>
<feature type="transmembrane region" description="Helical" evidence="9">
    <location>
        <begin position="697"/>
        <end position="718"/>
    </location>
</feature>
<feature type="domain" description="Copper amine oxidase N3-terminal" evidence="11">
    <location>
        <begin position="105"/>
        <end position="196"/>
    </location>
</feature>
<dbReference type="InterPro" id="IPR015802">
    <property type="entry name" value="Cu_amine_oxidase_N3"/>
</dbReference>
<proteinExistence type="inferred from homology"/>
<dbReference type="Proteomes" id="UP001521116">
    <property type="component" value="Unassembled WGS sequence"/>
</dbReference>
<dbReference type="Gene3D" id="3.10.450.40">
    <property type="match status" value="2"/>
</dbReference>
<keyword evidence="9" id="KW-0472">Membrane</keyword>
<dbReference type="InterPro" id="IPR036460">
    <property type="entry name" value="Cu_amine_oxidase_C_sf"/>
</dbReference>
<dbReference type="InterPro" id="IPR016182">
    <property type="entry name" value="Cu_amine_oxidase_N-reg"/>
</dbReference>
<comment type="cofactor">
    <cofactor evidence="1">
        <name>Cu cation</name>
        <dbReference type="ChEBI" id="CHEBI:23378"/>
    </cofactor>
</comment>
<dbReference type="InterPro" id="IPR049948">
    <property type="entry name" value="Cu_Am_ox_TPQ-bd"/>
</dbReference>
<dbReference type="Pfam" id="PF01179">
    <property type="entry name" value="Cu_amine_oxid"/>
    <property type="match status" value="1"/>
</dbReference>
<organism evidence="12 13">
    <name type="scientific">Neofusicoccum ribis</name>
    <dbReference type="NCBI Taxonomy" id="45134"/>
    <lineage>
        <taxon>Eukaryota</taxon>
        <taxon>Fungi</taxon>
        <taxon>Dikarya</taxon>
        <taxon>Ascomycota</taxon>
        <taxon>Pezizomycotina</taxon>
        <taxon>Dothideomycetes</taxon>
        <taxon>Dothideomycetes incertae sedis</taxon>
        <taxon>Botryosphaeriales</taxon>
        <taxon>Botryosphaeriaceae</taxon>
        <taxon>Neofusicoccum</taxon>
    </lineage>
</organism>
<feature type="domain" description="Copper amine oxidase catalytic" evidence="10">
    <location>
        <begin position="243"/>
        <end position="656"/>
    </location>
</feature>
<name>A0ABR3SBS1_9PEZI</name>
<dbReference type="Pfam" id="PF02728">
    <property type="entry name" value="Cu_amine_oxidN3"/>
    <property type="match status" value="1"/>
</dbReference>
<dbReference type="PROSITE" id="PS01164">
    <property type="entry name" value="COPPER_AMINE_OXID_1"/>
    <property type="match status" value="1"/>
</dbReference>
<dbReference type="SUPFAM" id="SSF49998">
    <property type="entry name" value="Amine oxidase catalytic domain"/>
    <property type="match status" value="1"/>
</dbReference>
<evidence type="ECO:0000256" key="1">
    <source>
        <dbReference type="ARBA" id="ARBA00001935"/>
    </source>
</evidence>
<dbReference type="EC" id="1.4.3.-" evidence="7"/>
<reference evidence="12 13" key="1">
    <citation type="submission" date="2024-02" db="EMBL/GenBank/DDBJ databases">
        <title>De novo assembly and annotation of 12 fungi associated with fruit tree decline syndrome in Ontario, Canada.</title>
        <authorList>
            <person name="Sulman M."/>
            <person name="Ellouze W."/>
            <person name="Ilyukhin E."/>
        </authorList>
    </citation>
    <scope>NUCLEOTIDE SEQUENCE [LARGE SCALE GENOMIC DNA]</scope>
    <source>
        <strain evidence="12 13">M1-105</strain>
    </source>
</reference>
<evidence type="ECO:0000256" key="5">
    <source>
        <dbReference type="ARBA" id="ARBA00023002"/>
    </source>
</evidence>
<dbReference type="InterPro" id="IPR015798">
    <property type="entry name" value="Cu_amine_oxidase_C"/>
</dbReference>
<evidence type="ECO:0000256" key="6">
    <source>
        <dbReference type="ARBA" id="ARBA00023008"/>
    </source>
</evidence>
<evidence type="ECO:0000256" key="4">
    <source>
        <dbReference type="ARBA" id="ARBA00022772"/>
    </source>
</evidence>
<keyword evidence="4 7" id="KW-0801">TPQ</keyword>
<comment type="similarity">
    <text evidence="2 7">Belongs to the copper/topaquinone oxidase family.</text>
</comment>
<keyword evidence="3 7" id="KW-0479">Metal-binding</keyword>
<feature type="compositionally biased region" description="Basic and acidic residues" evidence="8">
    <location>
        <begin position="593"/>
        <end position="602"/>
    </location>
</feature>
<keyword evidence="13" id="KW-1185">Reference proteome</keyword>
<comment type="cofactor">
    <cofactor evidence="7">
        <name>Cu cation</name>
        <dbReference type="ChEBI" id="CHEBI:23378"/>
    </cofactor>
    <text evidence="7">Contains 1 topaquinone per subunit.</text>
</comment>
<dbReference type="SUPFAM" id="SSF54416">
    <property type="entry name" value="Amine oxidase N-terminal region"/>
    <property type="match status" value="2"/>
</dbReference>
<evidence type="ECO:0000313" key="12">
    <source>
        <dbReference type="EMBL" id="KAL1616529.1"/>
    </source>
</evidence>
<dbReference type="InterPro" id="IPR000269">
    <property type="entry name" value="Cu_amine_oxidase"/>
</dbReference>
<accession>A0ABR3SBS1</accession>
<evidence type="ECO:0000259" key="10">
    <source>
        <dbReference type="Pfam" id="PF01179"/>
    </source>
</evidence>
<protein>
    <recommendedName>
        <fullName evidence="7">Amine oxidase</fullName>
        <ecNumber evidence="7">1.4.3.-</ecNumber>
    </recommendedName>
</protein>
<comment type="caution">
    <text evidence="12">The sequence shown here is derived from an EMBL/GenBank/DDBJ whole genome shotgun (WGS) entry which is preliminary data.</text>
</comment>
<evidence type="ECO:0000313" key="13">
    <source>
        <dbReference type="Proteomes" id="UP001521116"/>
    </source>
</evidence>
<evidence type="ECO:0000256" key="2">
    <source>
        <dbReference type="ARBA" id="ARBA00007983"/>
    </source>
</evidence>
<keyword evidence="6 7" id="KW-0186">Copper</keyword>
<evidence type="ECO:0000259" key="11">
    <source>
        <dbReference type="Pfam" id="PF02728"/>
    </source>
</evidence>
<evidence type="ECO:0000256" key="9">
    <source>
        <dbReference type="SAM" id="Phobius"/>
    </source>
</evidence>
<keyword evidence="5 7" id="KW-0560">Oxidoreductase</keyword>
<evidence type="ECO:0000256" key="3">
    <source>
        <dbReference type="ARBA" id="ARBA00022723"/>
    </source>
</evidence>
<evidence type="ECO:0000256" key="7">
    <source>
        <dbReference type="RuleBase" id="RU000672"/>
    </source>
</evidence>
<sequence>MSTATIHPFDPATAEEISSAANAIKTLYSGIQLHFKSAGLDEPPKHAMLEFLNAEHQGRPLPLVPRCVFLMWYIKRTPRLFEGIVDVTHGKVIYHKELPRDFHGPVDRIELTEAAQAMMADEGVQKEIQRLKLDNTTVVLDPWDYGVDGLETQERHTQVFMYMRNPRNNDPDSNHYAFPLDFMVIVDLSTMKVKRIVRLPLGADDSVTPLGSDVPHPKVNPVEPEYAHHLQSAPPRTTLKPYQVVQPEGASFTVTEHLIEWEKWRFRVGFNWREGMTLHDLSFDGKSNFYRLSLSEMFVPYGDPRNPIYRKGAFDLGNVGAGVTANNLQLGCDCLGMIKYIDGCVISPDGTPAPRPNAICIHEVDNGIQWKHTNHRTGKAVVVRKRQLVLQTIITVANYEYIFAWYFDQSGELTFETRATGILSTQPIAADVKVPWGTRVADGVMAPYHQHLFNLRIDPAIGGHKNSFTTTDSVAMPWDKQLNPLDTGYVTEETIVQRAGPVSDSVSRGRVFKILNESTTNRVSLTPIGYKLVPHRSQMLLAHAGTWHARRSEFATHPIWVTPYADRQLFPAGDYTNQGLGGHGIASWLDPESPYRRDRPRDNAAPGRAPVRDADIVVWHTYGLTHNPRVEDFPVMPAEIVQIHLKPFNFCEFNPANDVPPSTQDKNRSQEYQPPAEKVDAVAQGKIDVPSVASTSIVHHVLISFAFSYSISFFLYLFDKAKDFSDQVTFLNLWLSKCAWFLVLKQKV</sequence>
<keyword evidence="9" id="KW-0812">Transmembrane</keyword>
<keyword evidence="9" id="KW-1133">Transmembrane helix</keyword>
<dbReference type="EMBL" id="JAJVDC020000263">
    <property type="protein sequence ID" value="KAL1616529.1"/>
    <property type="molecule type" value="Genomic_DNA"/>
</dbReference>
<dbReference type="Gene3D" id="2.70.98.20">
    <property type="entry name" value="Copper amine oxidase, catalytic domain"/>
    <property type="match status" value="1"/>
</dbReference>
<dbReference type="PANTHER" id="PTHR10638:SF33">
    <property type="entry name" value="AMINE OXIDASE"/>
    <property type="match status" value="1"/>
</dbReference>
<feature type="region of interest" description="Disordered" evidence="8">
    <location>
        <begin position="587"/>
        <end position="608"/>
    </location>
</feature>
<dbReference type="PANTHER" id="PTHR10638">
    <property type="entry name" value="COPPER AMINE OXIDASE"/>
    <property type="match status" value="1"/>
</dbReference>
<comment type="PTM">
    <text evidence="7">Topaquinone (TPQ) is generated by copper-dependent autoxidation of a specific tyrosyl residue.</text>
</comment>
<gene>
    <name evidence="12" type="ORF">SLS56_011395</name>
</gene>